<reference evidence="10" key="1">
    <citation type="submission" date="2020-10" db="EMBL/GenBank/DDBJ databases">
        <authorList>
            <person name="Kikuchi T."/>
        </authorList>
    </citation>
    <scope>NUCLEOTIDE SEQUENCE</scope>
    <source>
        <strain evidence="10">NKZ352</strain>
    </source>
</reference>
<evidence type="ECO:0000313" key="11">
    <source>
        <dbReference type="Proteomes" id="UP000835052"/>
    </source>
</evidence>
<evidence type="ECO:0000256" key="7">
    <source>
        <dbReference type="ARBA" id="ARBA00023136"/>
    </source>
</evidence>
<dbReference type="Pfam" id="PF04124">
    <property type="entry name" value="Dor1"/>
    <property type="match status" value="1"/>
</dbReference>
<evidence type="ECO:0000256" key="4">
    <source>
        <dbReference type="ARBA" id="ARBA00022448"/>
    </source>
</evidence>
<feature type="compositionally biased region" description="Acidic residues" evidence="9">
    <location>
        <begin position="443"/>
        <end position="454"/>
    </location>
</feature>
<keyword evidence="11" id="KW-1185">Reference proteome</keyword>
<dbReference type="GO" id="GO:0006891">
    <property type="term" value="P:intra-Golgi vesicle-mediated transport"/>
    <property type="evidence" value="ECO:0007669"/>
    <property type="project" value="TreeGrafter"/>
</dbReference>
<evidence type="ECO:0000256" key="2">
    <source>
        <dbReference type="ARBA" id="ARBA00006419"/>
    </source>
</evidence>
<evidence type="ECO:0000256" key="1">
    <source>
        <dbReference type="ARBA" id="ARBA00004395"/>
    </source>
</evidence>
<evidence type="ECO:0000256" key="3">
    <source>
        <dbReference type="ARBA" id="ARBA00020983"/>
    </source>
</evidence>
<dbReference type="EMBL" id="CAJGYM010000162">
    <property type="protein sequence ID" value="CAD6199235.1"/>
    <property type="molecule type" value="Genomic_DNA"/>
</dbReference>
<comment type="subcellular location">
    <subcellularLocation>
        <location evidence="1">Golgi apparatus membrane</location>
        <topology evidence="1">Peripheral membrane protein</topology>
    </subcellularLocation>
</comment>
<evidence type="ECO:0000256" key="8">
    <source>
        <dbReference type="ARBA" id="ARBA00031347"/>
    </source>
</evidence>
<evidence type="ECO:0000256" key="6">
    <source>
        <dbReference type="ARBA" id="ARBA00023034"/>
    </source>
</evidence>
<evidence type="ECO:0000256" key="9">
    <source>
        <dbReference type="SAM" id="MobiDB-lite"/>
    </source>
</evidence>
<dbReference type="OrthoDB" id="1661054at2759"/>
<proteinExistence type="inferred from homology"/>
<keyword evidence="5" id="KW-0653">Protein transport</keyword>
<dbReference type="AlphaFoldDB" id="A0A8S1HZR4"/>
<dbReference type="Proteomes" id="UP000835052">
    <property type="component" value="Unassembled WGS sequence"/>
</dbReference>
<dbReference type="InterPro" id="IPR007255">
    <property type="entry name" value="COG8"/>
</dbReference>
<feature type="compositionally biased region" description="Polar residues" evidence="9">
    <location>
        <begin position="408"/>
        <end position="423"/>
    </location>
</feature>
<dbReference type="GO" id="GO:0017119">
    <property type="term" value="C:Golgi transport complex"/>
    <property type="evidence" value="ECO:0007669"/>
    <property type="project" value="InterPro"/>
</dbReference>
<gene>
    <name evidence="10" type="ORF">CAUJ_LOCUS15139</name>
</gene>
<comment type="similarity">
    <text evidence="2">Belongs to the COG8 family.</text>
</comment>
<keyword evidence="6" id="KW-0333">Golgi apparatus</keyword>
<accession>A0A8S1HZR4</accession>
<sequence length="471" mass="53002">MYDTLVLYLAVFPENEVVRKDPSVDPRWESWPVLPPSAILSQWAIANIKRLLDLIHRVDMKSPIDVSSVWTKLMTVASSFGRMGIDFRPLILSSITKMVEDRFRHTIRDATTKLTTEAKTLVMINLDVSSLPTFDVAPDAPPVPAPELSLWDDVTVFANNVVEALNSIRFVLSPILLETIVATLRDSLRTILSWLATSHPTSPNFQRAIRIVCICLMPFLEKCIIYFFPQTCISKYFGSSITPQQYNHFVEIDPKSIAASSDSSEKIEEVLLPMLQKKKLADIDLDAVLRKKGPEAEKSRQNELGDVQASEAVLEQGGQNHEEQKLEEKDPEDVKASEVALEEEKTSERQKQAHKEKEPEDVLEQEKTSEKAPEEIPTKKKTSEGQKLPEIPLEQLDQFQGHPEVPKNLTTTSQNHPGPSSQAELVDIPLNHSEVEVQRQQEEPEDSGWDDAAPEGEWGWEAPSKKSGKDD</sequence>
<dbReference type="GO" id="GO:0015031">
    <property type="term" value="P:protein transport"/>
    <property type="evidence" value="ECO:0007669"/>
    <property type="project" value="UniProtKB-KW"/>
</dbReference>
<keyword evidence="4" id="KW-0813">Transport</keyword>
<evidence type="ECO:0000256" key="5">
    <source>
        <dbReference type="ARBA" id="ARBA00022927"/>
    </source>
</evidence>
<comment type="caution">
    <text evidence="10">The sequence shown here is derived from an EMBL/GenBank/DDBJ whole genome shotgun (WGS) entry which is preliminary data.</text>
</comment>
<feature type="compositionally biased region" description="Basic and acidic residues" evidence="9">
    <location>
        <begin position="433"/>
        <end position="442"/>
    </location>
</feature>
<keyword evidence="7" id="KW-0472">Membrane</keyword>
<dbReference type="PANTHER" id="PTHR21311:SF0">
    <property type="entry name" value="CONSERVED OLIGOMERIC GOLGI COMPLEX SUBUNIT 8"/>
    <property type="match status" value="1"/>
</dbReference>
<dbReference type="GO" id="GO:0000139">
    <property type="term" value="C:Golgi membrane"/>
    <property type="evidence" value="ECO:0007669"/>
    <property type="project" value="UniProtKB-SubCell"/>
</dbReference>
<evidence type="ECO:0000313" key="10">
    <source>
        <dbReference type="EMBL" id="CAD6199235.1"/>
    </source>
</evidence>
<name>A0A8S1HZR4_9PELO</name>
<feature type="compositionally biased region" description="Basic and acidic residues" evidence="9">
    <location>
        <begin position="320"/>
        <end position="384"/>
    </location>
</feature>
<dbReference type="PANTHER" id="PTHR21311">
    <property type="entry name" value="CONSERVED OLIGOMERIC GOLGI COMPLEX COMPONENT 8"/>
    <property type="match status" value="1"/>
</dbReference>
<organism evidence="10 11">
    <name type="scientific">Caenorhabditis auriculariae</name>
    <dbReference type="NCBI Taxonomy" id="2777116"/>
    <lineage>
        <taxon>Eukaryota</taxon>
        <taxon>Metazoa</taxon>
        <taxon>Ecdysozoa</taxon>
        <taxon>Nematoda</taxon>
        <taxon>Chromadorea</taxon>
        <taxon>Rhabditida</taxon>
        <taxon>Rhabditina</taxon>
        <taxon>Rhabditomorpha</taxon>
        <taxon>Rhabditoidea</taxon>
        <taxon>Rhabditidae</taxon>
        <taxon>Peloderinae</taxon>
        <taxon>Caenorhabditis</taxon>
    </lineage>
</organism>
<feature type="region of interest" description="Disordered" evidence="9">
    <location>
        <begin position="317"/>
        <end position="471"/>
    </location>
</feature>
<protein>
    <recommendedName>
        <fullName evidence="3">Conserved oligomeric Golgi complex subunit 8</fullName>
    </recommendedName>
    <alternativeName>
        <fullName evidence="8">Component of oligomeric Golgi complex 8</fullName>
    </alternativeName>
</protein>